<protein>
    <submittedName>
        <fullName evidence="2">Uncharacterized protein</fullName>
    </submittedName>
</protein>
<accession>A0A9P0HAT3</accession>
<evidence type="ECO:0000313" key="3">
    <source>
        <dbReference type="Proteomes" id="UP001152798"/>
    </source>
</evidence>
<dbReference type="Proteomes" id="UP001152798">
    <property type="component" value="Chromosome 4"/>
</dbReference>
<dbReference type="EMBL" id="OV725080">
    <property type="protein sequence ID" value="CAH1398566.1"/>
    <property type="molecule type" value="Genomic_DNA"/>
</dbReference>
<keyword evidence="3" id="KW-1185">Reference proteome</keyword>
<name>A0A9P0HAT3_NEZVI</name>
<evidence type="ECO:0000313" key="2">
    <source>
        <dbReference type="EMBL" id="CAH1398566.1"/>
    </source>
</evidence>
<gene>
    <name evidence="2" type="ORF">NEZAVI_LOCUS8188</name>
</gene>
<feature type="region of interest" description="Disordered" evidence="1">
    <location>
        <begin position="1"/>
        <end position="20"/>
    </location>
</feature>
<reference evidence="2" key="1">
    <citation type="submission" date="2022-01" db="EMBL/GenBank/DDBJ databases">
        <authorList>
            <person name="King R."/>
        </authorList>
    </citation>
    <scope>NUCLEOTIDE SEQUENCE</scope>
</reference>
<evidence type="ECO:0000256" key="1">
    <source>
        <dbReference type="SAM" id="MobiDB-lite"/>
    </source>
</evidence>
<sequence>MDWKANRSSRGAGVMRRGGSADRGQMHLLDRAIGGIWTGNRDSCPLDHPISCKAVYRRLRLVALTPNLVTIY</sequence>
<proteinExistence type="predicted"/>
<dbReference type="AlphaFoldDB" id="A0A9P0HAT3"/>
<organism evidence="2 3">
    <name type="scientific">Nezara viridula</name>
    <name type="common">Southern green stink bug</name>
    <name type="synonym">Cimex viridulus</name>
    <dbReference type="NCBI Taxonomy" id="85310"/>
    <lineage>
        <taxon>Eukaryota</taxon>
        <taxon>Metazoa</taxon>
        <taxon>Ecdysozoa</taxon>
        <taxon>Arthropoda</taxon>
        <taxon>Hexapoda</taxon>
        <taxon>Insecta</taxon>
        <taxon>Pterygota</taxon>
        <taxon>Neoptera</taxon>
        <taxon>Paraneoptera</taxon>
        <taxon>Hemiptera</taxon>
        <taxon>Heteroptera</taxon>
        <taxon>Panheteroptera</taxon>
        <taxon>Pentatomomorpha</taxon>
        <taxon>Pentatomoidea</taxon>
        <taxon>Pentatomidae</taxon>
        <taxon>Pentatominae</taxon>
        <taxon>Nezara</taxon>
    </lineage>
</organism>